<dbReference type="GO" id="GO:0016491">
    <property type="term" value="F:oxidoreductase activity"/>
    <property type="evidence" value="ECO:0007669"/>
    <property type="project" value="UniProtKB-KW"/>
</dbReference>
<keyword evidence="4" id="KW-0560">Oxidoreductase</keyword>
<protein>
    <recommendedName>
        <fullName evidence="5">FAD-binding domain-containing protein</fullName>
    </recommendedName>
</protein>
<evidence type="ECO:0000259" key="5">
    <source>
        <dbReference type="Pfam" id="PF01494"/>
    </source>
</evidence>
<dbReference type="InterPro" id="IPR002938">
    <property type="entry name" value="FAD-bd"/>
</dbReference>
<evidence type="ECO:0000256" key="3">
    <source>
        <dbReference type="ARBA" id="ARBA00022827"/>
    </source>
</evidence>
<dbReference type="SUPFAM" id="SSF51905">
    <property type="entry name" value="FAD/NAD(P)-binding domain"/>
    <property type="match status" value="2"/>
</dbReference>
<sequence length="779" mass="87336">MSDQKRIKILIAGGSVAGLTLANIFEKLELDYLVLEKYERIAPELGASIGIFPNGFRILDQLGCYDAIKDLIQGADAFQTLNVRNEHGQVISELQDASKTCNERLGYEPIFVDRQMLIQILYDNLRDKSKVLTKRGVIKVDQTPEQVLVTTDDGNLFCGDVLVGADGIHSTVRREMWRLADEHDPGLFPVVERLNVPTEYCCIFGISRSNDKMPKYSSQNIQGQEYSHLIGTGPEDRIYWFLFKKLPQVTRGLHDKIPRFTDEQRDAMAAEHAGDLFNPIGVQGGNSAIEDAAVLANELHALFLASNTTIPNETQISQALEETQRIRFPRALKFLRASHKTQSIQAQDTFISRFVARYVMPFSGPGKILERICEGLTARDRALRYYHSLAPGPAKLGQATEAYKDIDELAYALSKVPTFTPRPIKIIAIGAGFSGLSLARAVRSGKLPNATITIYEKNAGLGGTWYENRYPGCACDIPAPNYQFSWAPSPFWKSYYASGPEIQSYIESVADQHDLRRYIKTGHKATKAEWVEERQTWRITINTTDGRDLIISSQGVTEGETSTNFTDECDVFVNCSGFFNNWKWPQVADRDKFQGNLYHTAAWPEGGDKDLEGKIVALIGNGSSGVQVLPAIIDRVKKVYVHIRSPTWITTNFAAKFAGPGGANYDYTEEQKATWASDPSLYLEYRRQIEEELNSRFRLYIDHTPEQKAAREFGLEEMALKLKTGGQGELFEKMVPDFAVGCTQNYSYVVPKPHVAPAYQKHALAWLARTVWSSHCSTS</sequence>
<dbReference type="Pfam" id="PF01494">
    <property type="entry name" value="FAD_binding_3"/>
    <property type="match status" value="1"/>
</dbReference>
<comment type="similarity">
    <text evidence="1">Belongs to the FAD-binding monooxygenase family.</text>
</comment>
<dbReference type="AlphaFoldDB" id="A0A9P4T3W5"/>
<dbReference type="InterPro" id="IPR051209">
    <property type="entry name" value="FAD-bind_Monooxygenase_sf"/>
</dbReference>
<feature type="domain" description="FAD-binding" evidence="5">
    <location>
        <begin position="7"/>
        <end position="175"/>
    </location>
</feature>
<gene>
    <name evidence="6" type="ORF">E8E13_000981</name>
</gene>
<accession>A0A9P4T3W5</accession>
<evidence type="ECO:0000313" key="7">
    <source>
        <dbReference type="Proteomes" id="UP000801428"/>
    </source>
</evidence>
<name>A0A9P4T3W5_CURKU</name>
<organism evidence="6 7">
    <name type="scientific">Curvularia kusanoi</name>
    <name type="common">Cochliobolus kusanoi</name>
    <dbReference type="NCBI Taxonomy" id="90978"/>
    <lineage>
        <taxon>Eukaryota</taxon>
        <taxon>Fungi</taxon>
        <taxon>Dikarya</taxon>
        <taxon>Ascomycota</taxon>
        <taxon>Pezizomycotina</taxon>
        <taxon>Dothideomycetes</taxon>
        <taxon>Pleosporomycetidae</taxon>
        <taxon>Pleosporales</taxon>
        <taxon>Pleosporineae</taxon>
        <taxon>Pleosporaceae</taxon>
        <taxon>Curvularia</taxon>
    </lineage>
</organism>
<dbReference type="GO" id="GO:0071949">
    <property type="term" value="F:FAD binding"/>
    <property type="evidence" value="ECO:0007669"/>
    <property type="project" value="InterPro"/>
</dbReference>
<dbReference type="Pfam" id="PF13450">
    <property type="entry name" value="NAD_binding_8"/>
    <property type="match status" value="1"/>
</dbReference>
<evidence type="ECO:0000256" key="1">
    <source>
        <dbReference type="ARBA" id="ARBA00010139"/>
    </source>
</evidence>
<comment type="caution">
    <text evidence="6">The sequence shown here is derived from an EMBL/GenBank/DDBJ whole genome shotgun (WGS) entry which is preliminary data.</text>
</comment>
<evidence type="ECO:0000256" key="2">
    <source>
        <dbReference type="ARBA" id="ARBA00022630"/>
    </source>
</evidence>
<dbReference type="EMBL" id="SWKU01000064">
    <property type="protein sequence ID" value="KAF2992994.1"/>
    <property type="molecule type" value="Genomic_DNA"/>
</dbReference>
<dbReference type="PANTHER" id="PTHR42877">
    <property type="entry name" value="L-ORNITHINE N(5)-MONOOXYGENASE-RELATED"/>
    <property type="match status" value="1"/>
</dbReference>
<dbReference type="InterPro" id="IPR036188">
    <property type="entry name" value="FAD/NAD-bd_sf"/>
</dbReference>
<evidence type="ECO:0000313" key="6">
    <source>
        <dbReference type="EMBL" id="KAF2992994.1"/>
    </source>
</evidence>
<keyword evidence="2" id="KW-0285">Flavoprotein</keyword>
<dbReference type="PRINTS" id="PR00420">
    <property type="entry name" value="RNGMNOXGNASE"/>
</dbReference>
<dbReference type="OrthoDB" id="10029326at2759"/>
<keyword evidence="7" id="KW-1185">Reference proteome</keyword>
<keyword evidence="3" id="KW-0274">FAD</keyword>
<dbReference type="PANTHER" id="PTHR42877:SF7">
    <property type="entry name" value="FLAVIN-BINDING MONOOXYGENASE-RELATED"/>
    <property type="match status" value="1"/>
</dbReference>
<reference evidence="6" key="1">
    <citation type="submission" date="2019-04" db="EMBL/GenBank/DDBJ databases">
        <title>Sequencing of skin fungus with MAO and IRED activity.</title>
        <authorList>
            <person name="Marsaioli A.J."/>
            <person name="Bonatto J.M.C."/>
            <person name="Reis Junior O."/>
        </authorList>
    </citation>
    <scope>NUCLEOTIDE SEQUENCE</scope>
    <source>
        <strain evidence="6">30M1</strain>
    </source>
</reference>
<dbReference type="Gene3D" id="3.50.50.60">
    <property type="entry name" value="FAD/NAD(P)-binding domain"/>
    <property type="match status" value="4"/>
</dbReference>
<proteinExistence type="inferred from homology"/>
<dbReference type="Proteomes" id="UP000801428">
    <property type="component" value="Unassembled WGS sequence"/>
</dbReference>
<evidence type="ECO:0000256" key="4">
    <source>
        <dbReference type="ARBA" id="ARBA00023002"/>
    </source>
</evidence>